<dbReference type="RefSeq" id="WP_368647347.1">
    <property type="nucleotide sequence ID" value="NZ_CP158255.1"/>
</dbReference>
<dbReference type="EMBL" id="CP158255">
    <property type="protein sequence ID" value="XDJ51045.1"/>
    <property type="molecule type" value="Genomic_DNA"/>
</dbReference>
<dbReference type="InterPro" id="IPR049945">
    <property type="entry name" value="AAA_22"/>
</dbReference>
<proteinExistence type="predicted"/>
<gene>
    <name evidence="2" type="ORF">ABRZ09_04085</name>
</gene>
<feature type="domain" description="AAA+ ATPase" evidence="1">
    <location>
        <begin position="42"/>
        <end position="249"/>
    </location>
</feature>
<dbReference type="InterPro" id="IPR027417">
    <property type="entry name" value="P-loop_NTPase"/>
</dbReference>
<dbReference type="SUPFAM" id="SSF52540">
    <property type="entry name" value="P-loop containing nucleoside triphosphate hydrolases"/>
    <property type="match status" value="1"/>
</dbReference>
<dbReference type="InterPro" id="IPR003593">
    <property type="entry name" value="AAA+_ATPase"/>
</dbReference>
<dbReference type="GO" id="GO:0016887">
    <property type="term" value="F:ATP hydrolysis activity"/>
    <property type="evidence" value="ECO:0007669"/>
    <property type="project" value="InterPro"/>
</dbReference>
<sequence length="334" mass="37294">MKKTTQQEASLTAAHALLNKRINHPRIGEVITEVEALESMGQGHILMVTGPTGVGKTTLAQTLHARMFKRFQQEMSQNPGLIPVLRIEARATSEAEFNWKLFYSDILEQLEGPTGTPAGVEYGVDPTTNRVYRPLGRSKNTAAGLRKKVEEALRARGVKVLMIDEGGHLTNVSETRMKRQTDALKSLSNCAGCQIILFGSYDILGVSRLSGQLARRIKEIHFSRYHTDSPDDCIAFEGFLQRLEHDALGYFNGLLLENARLLQMNTLGCIGTLMDLIRGFISRAQKYGEVSQELLEKSLLTQGQHAAILEEIRLGEERFESEQFRLPGTRRRAA</sequence>
<name>A0AB39DAQ1_9BURK</name>
<dbReference type="AlphaFoldDB" id="A0AB39DAQ1"/>
<dbReference type="Gene3D" id="3.40.50.300">
    <property type="entry name" value="P-loop containing nucleotide triphosphate hydrolases"/>
    <property type="match status" value="1"/>
</dbReference>
<dbReference type="SMART" id="SM00382">
    <property type="entry name" value="AAA"/>
    <property type="match status" value="1"/>
</dbReference>
<reference evidence="2" key="1">
    <citation type="submission" date="2024-05" db="EMBL/GenBank/DDBJ databases">
        <authorList>
            <person name="Luo Y.-C."/>
            <person name="Nicholds J."/>
            <person name="Mortimer T."/>
            <person name="Maboni G."/>
        </authorList>
    </citation>
    <scope>NUCLEOTIDE SEQUENCE</scope>
    <source>
        <strain evidence="2">151108</strain>
    </source>
</reference>
<protein>
    <submittedName>
        <fullName evidence="2">TniB family NTP-binding protein</fullName>
    </submittedName>
</protein>
<evidence type="ECO:0000313" key="2">
    <source>
        <dbReference type="EMBL" id="XDJ51045.1"/>
    </source>
</evidence>
<evidence type="ECO:0000259" key="1">
    <source>
        <dbReference type="SMART" id="SM00382"/>
    </source>
</evidence>
<dbReference type="Pfam" id="PF13401">
    <property type="entry name" value="AAA_22"/>
    <property type="match status" value="1"/>
</dbReference>
<organism evidence="2">
    <name type="scientific">Castellaniella ginsengisoli</name>
    <dbReference type="NCBI Taxonomy" id="546114"/>
    <lineage>
        <taxon>Bacteria</taxon>
        <taxon>Pseudomonadati</taxon>
        <taxon>Pseudomonadota</taxon>
        <taxon>Betaproteobacteria</taxon>
        <taxon>Burkholderiales</taxon>
        <taxon>Alcaligenaceae</taxon>
        <taxon>Castellaniella</taxon>
    </lineage>
</organism>
<accession>A0AB39DAQ1</accession>